<dbReference type="Gramene" id="KQK93747">
    <property type="protein sequence ID" value="KQK93747"/>
    <property type="gene ID" value="SETIT_026413mg"/>
</dbReference>
<evidence type="ECO:0000313" key="3">
    <source>
        <dbReference type="EnsemblPlants" id="KQK93745"/>
    </source>
</evidence>
<keyword evidence="4" id="KW-1185">Reference proteome</keyword>
<dbReference type="EMBL" id="AGNK02004655">
    <property type="status" value="NOT_ANNOTATED_CDS"/>
    <property type="molecule type" value="Genomic_DNA"/>
</dbReference>
<dbReference type="HOGENOM" id="CLU_003068_1_0_1"/>
<reference evidence="2" key="2">
    <citation type="submission" date="2015-07" db="EMBL/GenBank/DDBJ databases">
        <authorList>
            <person name="Noorani M."/>
        </authorList>
    </citation>
    <scope>NUCLEOTIDE SEQUENCE</scope>
    <source>
        <strain evidence="2">Yugu1</strain>
    </source>
</reference>
<dbReference type="OrthoDB" id="680662at2759"/>
<dbReference type="PANTHER" id="PTHR34223">
    <property type="entry name" value="OS11G0201299 PROTEIN"/>
    <property type="match status" value="1"/>
</dbReference>
<dbReference type="SUPFAM" id="SSF81383">
    <property type="entry name" value="F-box domain"/>
    <property type="match status" value="1"/>
</dbReference>
<dbReference type="InterPro" id="IPR053197">
    <property type="entry name" value="F-box_SCFL_complex_component"/>
</dbReference>
<dbReference type="EMBL" id="CM003535">
    <property type="protein sequence ID" value="RCV37239.1"/>
    <property type="molecule type" value="Genomic_DNA"/>
</dbReference>
<dbReference type="AlphaFoldDB" id="K3ZIW3"/>
<gene>
    <name evidence="3" type="primary">LOC101755228</name>
    <name evidence="2" type="ORF">SETIT_8G047200v2</name>
</gene>
<name>K3ZIW3_SETIT</name>
<dbReference type="Gene3D" id="3.80.10.10">
    <property type="entry name" value="Ribonuclease Inhibitor"/>
    <property type="match status" value="1"/>
</dbReference>
<accession>K3ZIW3</accession>
<evidence type="ECO:0000313" key="4">
    <source>
        <dbReference type="Proteomes" id="UP000004995"/>
    </source>
</evidence>
<dbReference type="InterPro" id="IPR032675">
    <property type="entry name" value="LRR_dom_sf"/>
</dbReference>
<dbReference type="Gramene" id="KQK93746">
    <property type="protein sequence ID" value="KQK93746"/>
    <property type="gene ID" value="SETIT_026413mg"/>
</dbReference>
<feature type="domain" description="F-box" evidence="1">
    <location>
        <begin position="8"/>
        <end position="44"/>
    </location>
</feature>
<dbReference type="Gene3D" id="1.20.1280.50">
    <property type="match status" value="1"/>
</dbReference>
<protein>
    <recommendedName>
        <fullName evidence="1">F-box domain-containing protein</fullName>
    </recommendedName>
</protein>
<proteinExistence type="predicted"/>
<dbReference type="CDD" id="cd22160">
    <property type="entry name" value="F-box_AtFBL13-like"/>
    <property type="match status" value="1"/>
</dbReference>
<dbReference type="InterPro" id="IPR036047">
    <property type="entry name" value="F-box-like_dom_sf"/>
</dbReference>
<dbReference type="EMBL" id="CM003535">
    <property type="protein sequence ID" value="RCV37238.1"/>
    <property type="molecule type" value="Genomic_DNA"/>
</dbReference>
<dbReference type="PANTHER" id="PTHR34223:SF47">
    <property type="entry name" value="OS11G0207800 PROTEIN"/>
    <property type="match status" value="1"/>
</dbReference>
<dbReference type="SUPFAM" id="SSF52047">
    <property type="entry name" value="RNI-like"/>
    <property type="match status" value="1"/>
</dbReference>
<reference evidence="2 4" key="1">
    <citation type="journal article" date="2012" name="Nat. Biotechnol.">
        <title>Reference genome sequence of the model plant Setaria.</title>
        <authorList>
            <person name="Bennetzen J.L."/>
            <person name="Schmutz J."/>
            <person name="Wang H."/>
            <person name="Percifield R."/>
            <person name="Hawkins J."/>
            <person name="Pontaroli A.C."/>
            <person name="Estep M."/>
            <person name="Feng L."/>
            <person name="Vaughn J.N."/>
            <person name="Grimwood J."/>
            <person name="Jenkins J."/>
            <person name="Barry K."/>
            <person name="Lindquist E."/>
            <person name="Hellsten U."/>
            <person name="Deshpande S."/>
            <person name="Wang X."/>
            <person name="Wu X."/>
            <person name="Mitros T."/>
            <person name="Triplett J."/>
            <person name="Yang X."/>
            <person name="Ye C.Y."/>
            <person name="Mauro-Herrera M."/>
            <person name="Wang L."/>
            <person name="Li P."/>
            <person name="Sharma M."/>
            <person name="Sharma R."/>
            <person name="Ronald P.C."/>
            <person name="Panaud O."/>
            <person name="Kellogg E.A."/>
            <person name="Brutnell T.P."/>
            <person name="Doust A.N."/>
            <person name="Tuskan G.A."/>
            <person name="Rokhsar D."/>
            <person name="Devos K.M."/>
        </authorList>
    </citation>
    <scope>NUCLEOTIDE SEQUENCE [LARGE SCALE GENOMIC DNA]</scope>
    <source>
        <strain evidence="4">cv. Yugu1</strain>
        <strain evidence="2">Yugu1</strain>
    </source>
</reference>
<evidence type="ECO:0000259" key="1">
    <source>
        <dbReference type="Pfam" id="PF00646"/>
    </source>
</evidence>
<dbReference type="Proteomes" id="UP000004995">
    <property type="component" value="Unassembled WGS sequence"/>
</dbReference>
<dbReference type="Gramene" id="KQK93745">
    <property type="protein sequence ID" value="KQK93745"/>
    <property type="gene ID" value="SETIT_026413mg"/>
</dbReference>
<organism evidence="2">
    <name type="scientific">Setaria italica</name>
    <name type="common">Foxtail millet</name>
    <name type="synonym">Panicum italicum</name>
    <dbReference type="NCBI Taxonomy" id="4555"/>
    <lineage>
        <taxon>Eukaryota</taxon>
        <taxon>Viridiplantae</taxon>
        <taxon>Streptophyta</taxon>
        <taxon>Embryophyta</taxon>
        <taxon>Tracheophyta</taxon>
        <taxon>Spermatophyta</taxon>
        <taxon>Magnoliopsida</taxon>
        <taxon>Liliopsida</taxon>
        <taxon>Poales</taxon>
        <taxon>Poaceae</taxon>
        <taxon>PACMAD clade</taxon>
        <taxon>Panicoideae</taxon>
        <taxon>Panicodae</taxon>
        <taxon>Paniceae</taxon>
        <taxon>Cenchrinae</taxon>
        <taxon>Setaria</taxon>
    </lineage>
</organism>
<evidence type="ECO:0000313" key="2">
    <source>
        <dbReference type="EMBL" id="RCV37239.1"/>
    </source>
</evidence>
<reference evidence="3" key="3">
    <citation type="submission" date="2018-08" db="UniProtKB">
        <authorList>
            <consortium name="EnsemblPlants"/>
        </authorList>
    </citation>
    <scope>IDENTIFICATION</scope>
    <source>
        <strain evidence="3">Yugu1</strain>
    </source>
</reference>
<dbReference type="InterPro" id="IPR001810">
    <property type="entry name" value="F-box_dom"/>
</dbReference>
<dbReference type="EnsemblPlants" id="KQK93746">
    <property type="protein sequence ID" value="KQK93746"/>
    <property type="gene ID" value="SETIT_026413mg"/>
</dbReference>
<sequence length="372" mass="42174">MASGADRISDLPEGVLHHILSLLPAQDAVRTCVLAQSWRHHWRSAPAVRFAGCTGWAGGAYTFGPFVDGLLSARRGGAPLDSCDFDLDVNLDLGRYDLDLGRYDVPKMERRVNSWIRRALRRQVRELRFQVSITPRLPFSLEDRPLASEHLTRLELATVRGNSSVLDFSSCPALEDLTMEDCDVGSLEIHSPSLRHLRIRYCLFYCNYRTRMSFPNLVTFQFITNAGRVPLLESLTEATDLKLSAYPDLYVFNRDLEWCPAFSKLKTLVLSKWFVSADLSAVIWFLCHAPLLEKLTLKPSKVRDNLMKNDGSYKPLEQSIAVSHLQIVEIKCKDVDEIVLEILKVLNATGIPQEKIRIRYSAGYNFVHTDST</sequence>
<dbReference type="InterPro" id="IPR053781">
    <property type="entry name" value="F-box_AtFBL13-like"/>
</dbReference>
<dbReference type="ExpressionAtlas" id="K3ZIW3">
    <property type="expression patterns" value="baseline"/>
</dbReference>
<dbReference type="EnsemblPlants" id="KQK93745">
    <property type="protein sequence ID" value="KQK93745"/>
    <property type="gene ID" value="SETIT_026413mg"/>
</dbReference>
<dbReference type="EnsemblPlants" id="KQK93747">
    <property type="protein sequence ID" value="KQK93747"/>
    <property type="gene ID" value="SETIT_026413mg"/>
</dbReference>
<dbReference type="Pfam" id="PF00646">
    <property type="entry name" value="F-box"/>
    <property type="match status" value="1"/>
</dbReference>